<protein>
    <submittedName>
        <fullName evidence="1">Uncharacterized protein</fullName>
    </submittedName>
</protein>
<dbReference type="EMBL" id="MCGN01000007">
    <property type="protein sequence ID" value="ORY94453.1"/>
    <property type="molecule type" value="Genomic_DNA"/>
</dbReference>
<gene>
    <name evidence="1" type="ORF">BCR43DRAFT_494048</name>
</gene>
<evidence type="ECO:0000313" key="1">
    <source>
        <dbReference type="EMBL" id="ORY94453.1"/>
    </source>
</evidence>
<reference evidence="1 2" key="1">
    <citation type="submission" date="2016-07" db="EMBL/GenBank/DDBJ databases">
        <title>Pervasive Adenine N6-methylation of Active Genes in Fungi.</title>
        <authorList>
            <consortium name="DOE Joint Genome Institute"/>
            <person name="Mondo S.J."/>
            <person name="Dannebaum R.O."/>
            <person name="Kuo R.C."/>
            <person name="Labutti K."/>
            <person name="Haridas S."/>
            <person name="Kuo A."/>
            <person name="Salamov A."/>
            <person name="Ahrendt S.R."/>
            <person name="Lipzen A."/>
            <person name="Sullivan W."/>
            <person name="Andreopoulos W.B."/>
            <person name="Clum A."/>
            <person name="Lindquist E."/>
            <person name="Daum C."/>
            <person name="Ramamoorthy G.K."/>
            <person name="Gryganskyi A."/>
            <person name="Culley D."/>
            <person name="Magnuson J.K."/>
            <person name="James T.Y."/>
            <person name="O'Malley M.A."/>
            <person name="Stajich J.E."/>
            <person name="Spatafora J.W."/>
            <person name="Visel A."/>
            <person name="Grigoriev I.V."/>
        </authorList>
    </citation>
    <scope>NUCLEOTIDE SEQUENCE [LARGE SCALE GENOMIC DNA]</scope>
    <source>
        <strain evidence="1 2">NRRL 2496</strain>
    </source>
</reference>
<evidence type="ECO:0000313" key="2">
    <source>
        <dbReference type="Proteomes" id="UP000242180"/>
    </source>
</evidence>
<accession>A0A1X2H7B8</accession>
<name>A0A1X2H7B8_SYNRA</name>
<dbReference type="InParanoid" id="A0A1X2H7B8"/>
<dbReference type="Proteomes" id="UP000242180">
    <property type="component" value="Unassembled WGS sequence"/>
</dbReference>
<proteinExistence type="predicted"/>
<comment type="caution">
    <text evidence="1">The sequence shown here is derived from an EMBL/GenBank/DDBJ whole genome shotgun (WGS) entry which is preliminary data.</text>
</comment>
<dbReference type="AlphaFoldDB" id="A0A1X2H7B8"/>
<organism evidence="1 2">
    <name type="scientific">Syncephalastrum racemosum</name>
    <name type="common">Filamentous fungus</name>
    <dbReference type="NCBI Taxonomy" id="13706"/>
    <lineage>
        <taxon>Eukaryota</taxon>
        <taxon>Fungi</taxon>
        <taxon>Fungi incertae sedis</taxon>
        <taxon>Mucoromycota</taxon>
        <taxon>Mucoromycotina</taxon>
        <taxon>Mucoromycetes</taxon>
        <taxon>Mucorales</taxon>
        <taxon>Syncephalastraceae</taxon>
        <taxon>Syncephalastrum</taxon>
    </lineage>
</organism>
<keyword evidence="2" id="KW-1185">Reference proteome</keyword>
<sequence>MRHRQPPFPAIPLTSMSNVQGRDILMTRLFFFFFSRLPVLSNVLSKLSDHHSRDSKLNDSAMRLILRRSGGAVYSRHFFFVCGQRKSKECAQYCGMHVYYDCLGETLEIR</sequence>